<protein>
    <recommendedName>
        <fullName evidence="2">C2H2-type domain-containing protein</fullName>
    </recommendedName>
</protein>
<dbReference type="PROSITE" id="PS00028">
    <property type="entry name" value="ZINC_FINGER_C2H2_1"/>
    <property type="match status" value="1"/>
</dbReference>
<evidence type="ECO:0000259" key="2">
    <source>
        <dbReference type="PROSITE" id="PS00028"/>
    </source>
</evidence>
<dbReference type="eggNOG" id="ENOG502THVV">
    <property type="taxonomic scope" value="Eukaryota"/>
</dbReference>
<name>G0N194_CAEBE</name>
<dbReference type="InterPro" id="IPR013087">
    <property type="entry name" value="Znf_C2H2_type"/>
</dbReference>
<evidence type="ECO:0000313" key="4">
    <source>
        <dbReference type="Proteomes" id="UP000008068"/>
    </source>
</evidence>
<dbReference type="HOGENOM" id="CLU_064575_0_0_1"/>
<keyword evidence="4" id="KW-1185">Reference proteome</keyword>
<sequence>MSSDIPRRTLTIWETPLAMSSCGLQLQKHKLQCSECQEQFDNMTCFAIHIEKCHQEVDKKDLNYKTHQYANRLISTLYEIQQICGNIWAAPVLTCPICKDEFEAEEITKYHISSCWNYEKQYKEFLRKFRPLFQNLEVSHVELGLCFQQYILNSHNVTVGAALQTKNGQKMSVVSSYFYDKERAYRLSLNTFVEDMFLRYLIRLSRFEISSQLEYLPMMDEKREEMIGETQGSEGEEADDEFSDGDYDNGDEELDVVN</sequence>
<dbReference type="AlphaFoldDB" id="G0N194"/>
<accession>G0N194</accession>
<dbReference type="Gene3D" id="3.30.160.60">
    <property type="entry name" value="Classic Zinc Finger"/>
    <property type="match status" value="1"/>
</dbReference>
<organism evidence="4">
    <name type="scientific">Caenorhabditis brenneri</name>
    <name type="common">Nematode worm</name>
    <dbReference type="NCBI Taxonomy" id="135651"/>
    <lineage>
        <taxon>Eukaryota</taxon>
        <taxon>Metazoa</taxon>
        <taxon>Ecdysozoa</taxon>
        <taxon>Nematoda</taxon>
        <taxon>Chromadorea</taxon>
        <taxon>Rhabditida</taxon>
        <taxon>Rhabditina</taxon>
        <taxon>Rhabditomorpha</taxon>
        <taxon>Rhabditoidea</taxon>
        <taxon>Rhabditidae</taxon>
        <taxon>Peloderinae</taxon>
        <taxon>Caenorhabditis</taxon>
    </lineage>
</organism>
<dbReference type="InParanoid" id="G0N194"/>
<reference evidence="4" key="1">
    <citation type="submission" date="2011-07" db="EMBL/GenBank/DDBJ databases">
        <authorList>
            <consortium name="Caenorhabditis brenneri Sequencing and Analysis Consortium"/>
            <person name="Wilson R.K."/>
        </authorList>
    </citation>
    <scope>NUCLEOTIDE SEQUENCE [LARGE SCALE GENOMIC DNA]</scope>
    <source>
        <strain evidence="4">PB2801</strain>
    </source>
</reference>
<gene>
    <name evidence="3" type="ORF">CAEBREN_22220</name>
</gene>
<evidence type="ECO:0000256" key="1">
    <source>
        <dbReference type="SAM" id="MobiDB-lite"/>
    </source>
</evidence>
<dbReference type="Proteomes" id="UP000008068">
    <property type="component" value="Unassembled WGS sequence"/>
</dbReference>
<dbReference type="EMBL" id="GL379826">
    <property type="protein sequence ID" value="EGT49886.1"/>
    <property type="molecule type" value="Genomic_DNA"/>
</dbReference>
<proteinExistence type="predicted"/>
<feature type="region of interest" description="Disordered" evidence="1">
    <location>
        <begin position="224"/>
        <end position="258"/>
    </location>
</feature>
<feature type="domain" description="C2H2-type" evidence="2">
    <location>
        <begin position="33"/>
        <end position="54"/>
    </location>
</feature>
<evidence type="ECO:0000313" key="3">
    <source>
        <dbReference type="EMBL" id="EGT49886.1"/>
    </source>
</evidence>
<feature type="compositionally biased region" description="Acidic residues" evidence="1">
    <location>
        <begin position="234"/>
        <end position="258"/>
    </location>
</feature>